<protein>
    <submittedName>
        <fullName evidence="1">Uncharacterized protein</fullName>
    </submittedName>
</protein>
<reference evidence="1" key="1">
    <citation type="submission" date="2019-03" db="EMBL/GenBank/DDBJ databases">
        <title>WGS assembly of Setaria viridis.</title>
        <authorList>
            <person name="Huang P."/>
            <person name="Jenkins J."/>
            <person name="Grimwood J."/>
            <person name="Barry K."/>
            <person name="Healey A."/>
            <person name="Mamidi S."/>
            <person name="Sreedasyam A."/>
            <person name="Shu S."/>
            <person name="Feldman M."/>
            <person name="Wu J."/>
            <person name="Yu Y."/>
            <person name="Chen C."/>
            <person name="Johnson J."/>
            <person name="Rokhsar D."/>
            <person name="Baxter I."/>
            <person name="Schmutz J."/>
            <person name="Brutnell T."/>
            <person name="Kellogg E."/>
        </authorList>
    </citation>
    <scope>NUCLEOTIDE SEQUENCE [LARGE SCALE GENOMIC DNA]</scope>
</reference>
<evidence type="ECO:0000313" key="1">
    <source>
        <dbReference type="EMBL" id="TKV91884.1"/>
    </source>
</evidence>
<sequence length="36" mass="4023">MVTSAVLLLTISISIYYPQIPSSPNRLQEFSGVHFL</sequence>
<dbReference type="EMBL" id="CM016560">
    <property type="protein sequence ID" value="TKV91884.1"/>
    <property type="molecule type" value="Genomic_DNA"/>
</dbReference>
<keyword evidence="2" id="KW-1185">Reference proteome</keyword>
<organism evidence="1 2">
    <name type="scientific">Setaria viridis</name>
    <name type="common">Green bristlegrass</name>
    <name type="synonym">Setaria italica subsp. viridis</name>
    <dbReference type="NCBI Taxonomy" id="4556"/>
    <lineage>
        <taxon>Eukaryota</taxon>
        <taxon>Viridiplantae</taxon>
        <taxon>Streptophyta</taxon>
        <taxon>Embryophyta</taxon>
        <taxon>Tracheophyta</taxon>
        <taxon>Spermatophyta</taxon>
        <taxon>Magnoliopsida</taxon>
        <taxon>Liliopsida</taxon>
        <taxon>Poales</taxon>
        <taxon>Poaceae</taxon>
        <taxon>PACMAD clade</taxon>
        <taxon>Panicoideae</taxon>
        <taxon>Panicodae</taxon>
        <taxon>Paniceae</taxon>
        <taxon>Cenchrinae</taxon>
        <taxon>Setaria</taxon>
    </lineage>
</organism>
<name>A0A4U6SUH3_SETVI</name>
<evidence type="ECO:0000313" key="2">
    <source>
        <dbReference type="Proteomes" id="UP000298652"/>
    </source>
</evidence>
<dbReference type="Proteomes" id="UP000298652">
    <property type="component" value="Chromosome 9"/>
</dbReference>
<gene>
    <name evidence="1" type="ORF">SEVIR_9G126550v2</name>
</gene>
<accession>A0A4U6SUH3</accession>
<dbReference type="Gramene" id="TKV91884">
    <property type="protein sequence ID" value="TKV91884"/>
    <property type="gene ID" value="SEVIR_9G126550v2"/>
</dbReference>
<dbReference type="AlphaFoldDB" id="A0A4U6SUH3"/>
<proteinExistence type="predicted"/>